<dbReference type="EMBL" id="HBHT01033284">
    <property type="protein sequence ID" value="CAD9985817.1"/>
    <property type="molecule type" value="Transcribed_RNA"/>
</dbReference>
<dbReference type="EMBL" id="HBHT01033287">
    <property type="protein sequence ID" value="CAD9985822.1"/>
    <property type="molecule type" value="Transcribed_RNA"/>
</dbReference>
<dbReference type="AlphaFoldDB" id="A0A6U3D895"/>
<accession>A0A6U3D895</accession>
<sequence length="197" mass="20549">MSPSIKRNQHIFLCGAKGLVASTVSSEEEVVSCSGGSKEATKNCEQAATCTAAEDVMEEIAIAEDGMEEIAIDPPAIAIAEDRMEEIAIGPPADEESIIDKTIASYSLQQANVEIETSPISTTCTTSTNSSFSRPLAVVLVTNYVDASYILLPYGFAQSGPFLGVIVTDIGCAQACATSVFVLQTSSSPAEQTLALA</sequence>
<evidence type="ECO:0000313" key="4">
    <source>
        <dbReference type="EMBL" id="CAD9985822.1"/>
    </source>
</evidence>
<organism evidence="4">
    <name type="scientific">Entomoneis paludosa</name>
    <dbReference type="NCBI Taxonomy" id="265537"/>
    <lineage>
        <taxon>Eukaryota</taxon>
        <taxon>Sar</taxon>
        <taxon>Stramenopiles</taxon>
        <taxon>Ochrophyta</taxon>
        <taxon>Bacillariophyta</taxon>
        <taxon>Bacillariophyceae</taxon>
        <taxon>Bacillariophycidae</taxon>
        <taxon>Entomoneidaceae</taxon>
        <taxon>Entomoneis</taxon>
    </lineage>
</organism>
<reference evidence="4" key="1">
    <citation type="submission" date="2021-01" db="EMBL/GenBank/DDBJ databases">
        <authorList>
            <person name="Corre E."/>
            <person name="Pelletier E."/>
            <person name="Niang G."/>
            <person name="Scheremetjew M."/>
            <person name="Finn R."/>
            <person name="Kale V."/>
            <person name="Holt S."/>
            <person name="Cochrane G."/>
            <person name="Meng A."/>
            <person name="Brown T."/>
            <person name="Cohen L."/>
        </authorList>
    </citation>
    <scope>NUCLEOTIDE SEQUENCE</scope>
    <source>
        <strain evidence="4">CCMP125</strain>
    </source>
</reference>
<name>A0A6U3D895_9STRA</name>
<proteinExistence type="predicted"/>
<dbReference type="EMBL" id="HBHT01033285">
    <property type="protein sequence ID" value="CAD9985819.1"/>
    <property type="molecule type" value="Transcribed_RNA"/>
</dbReference>
<evidence type="ECO:0000313" key="1">
    <source>
        <dbReference type="EMBL" id="CAD9985817.1"/>
    </source>
</evidence>
<dbReference type="EMBL" id="HBHT01033286">
    <property type="protein sequence ID" value="CAD9985821.1"/>
    <property type="molecule type" value="Transcribed_RNA"/>
</dbReference>
<protein>
    <submittedName>
        <fullName evidence="4">Uncharacterized protein</fullName>
    </submittedName>
</protein>
<evidence type="ECO:0000313" key="2">
    <source>
        <dbReference type="EMBL" id="CAD9985819.1"/>
    </source>
</evidence>
<evidence type="ECO:0000313" key="3">
    <source>
        <dbReference type="EMBL" id="CAD9985821.1"/>
    </source>
</evidence>
<gene>
    <name evidence="1" type="ORF">APAL1065_LOCUS22388</name>
    <name evidence="2" type="ORF">APAL1065_LOCUS22389</name>
    <name evidence="3" type="ORF">APAL1065_LOCUS22390</name>
    <name evidence="4" type="ORF">APAL1065_LOCUS22391</name>
</gene>